<proteinExistence type="predicted"/>
<dbReference type="AlphaFoldDB" id="A0A176WZA4"/>
<protein>
    <recommendedName>
        <fullName evidence="3">DUF2164 domain-containing protein</fullName>
    </recommendedName>
</protein>
<comment type="caution">
    <text evidence="1">The sequence shown here is derived from an EMBL/GenBank/DDBJ whole genome shotgun (WGS) entry which is preliminary data.</text>
</comment>
<reference evidence="1 2" key="1">
    <citation type="submission" date="2016-05" db="EMBL/GenBank/DDBJ databases">
        <authorList>
            <person name="Lavstsen T."/>
            <person name="Jespersen J.S."/>
        </authorList>
    </citation>
    <scope>NUCLEOTIDE SEQUENCE [LARGE SCALE GENOMIC DNA]</scope>
    <source>
        <strain evidence="1 2">KCJ1736</strain>
    </source>
</reference>
<name>A0A176WZA4_AGRTU</name>
<evidence type="ECO:0000313" key="2">
    <source>
        <dbReference type="Proteomes" id="UP000077098"/>
    </source>
</evidence>
<accession>A0A176WZA4</accession>
<evidence type="ECO:0000313" key="1">
    <source>
        <dbReference type="EMBL" id="OAE39301.1"/>
    </source>
</evidence>
<dbReference type="Proteomes" id="UP000077098">
    <property type="component" value="Unassembled WGS sequence"/>
</dbReference>
<organism evidence="1 2">
    <name type="scientific">Agrobacterium tumefaciens</name>
    <dbReference type="NCBI Taxonomy" id="358"/>
    <lineage>
        <taxon>Bacteria</taxon>
        <taxon>Pseudomonadati</taxon>
        <taxon>Pseudomonadota</taxon>
        <taxon>Alphaproteobacteria</taxon>
        <taxon>Hyphomicrobiales</taxon>
        <taxon>Rhizobiaceae</taxon>
        <taxon>Rhizobium/Agrobacterium group</taxon>
        <taxon>Agrobacterium</taxon>
        <taxon>Agrobacterium tumefaciens complex</taxon>
    </lineage>
</organism>
<dbReference type="RefSeq" id="WP_063950551.1">
    <property type="nucleotide sequence ID" value="NZ_CP072308.1"/>
</dbReference>
<evidence type="ECO:0008006" key="3">
    <source>
        <dbReference type="Google" id="ProtNLM"/>
    </source>
</evidence>
<sequence>MLEKQEKADLAARIRAYLAREAEAEIGLLQAEIFVDFLAEEIGYVFYNQGLRDAQTAILRRLDDAAGDIDVLEKAKPR</sequence>
<dbReference type="EMBL" id="LXPS01000037">
    <property type="protein sequence ID" value="OAE39301.1"/>
    <property type="molecule type" value="Genomic_DNA"/>
</dbReference>
<gene>
    <name evidence="1" type="ORF">A7J57_23215</name>
</gene>
<dbReference type="Pfam" id="PF09932">
    <property type="entry name" value="DUF2164"/>
    <property type="match status" value="1"/>
</dbReference>
<dbReference type="InterPro" id="IPR018680">
    <property type="entry name" value="DUF2164"/>
</dbReference>